<keyword evidence="7" id="KW-1185">Reference proteome</keyword>
<comment type="caution">
    <text evidence="6">The sequence shown here is derived from an EMBL/GenBank/DDBJ whole genome shotgun (WGS) entry which is preliminary data.</text>
</comment>
<evidence type="ECO:0000256" key="2">
    <source>
        <dbReference type="ARBA" id="ARBA00022980"/>
    </source>
</evidence>
<keyword evidence="5" id="KW-0472">Membrane</keyword>
<keyword evidence="5" id="KW-0812">Transmembrane</keyword>
<evidence type="ECO:0000256" key="3">
    <source>
        <dbReference type="ARBA" id="ARBA00023274"/>
    </source>
</evidence>
<dbReference type="PROSITE" id="PS01172">
    <property type="entry name" value="RIBOSOMAL_L44E"/>
    <property type="match status" value="1"/>
</dbReference>
<keyword evidence="5" id="KW-1133">Transmembrane helix</keyword>
<evidence type="ECO:0000313" key="7">
    <source>
        <dbReference type="Proteomes" id="UP001196413"/>
    </source>
</evidence>
<comment type="similarity">
    <text evidence="1 4">Belongs to the eukaryotic ribosomal protein eL42 family.</text>
</comment>
<dbReference type="Pfam" id="PF00935">
    <property type="entry name" value="Ribosomal_L44"/>
    <property type="match status" value="1"/>
</dbReference>
<dbReference type="GO" id="GO:0003735">
    <property type="term" value="F:structural constituent of ribosome"/>
    <property type="evidence" value="ECO:0007669"/>
    <property type="project" value="InterPro"/>
</dbReference>
<dbReference type="SUPFAM" id="SSF57829">
    <property type="entry name" value="Zn-binding ribosomal proteins"/>
    <property type="match status" value="1"/>
</dbReference>
<proteinExistence type="inferred from homology"/>
<dbReference type="EMBL" id="JAHQIW010000578">
    <property type="protein sequence ID" value="KAJ1348892.1"/>
    <property type="molecule type" value="Genomic_DNA"/>
</dbReference>
<dbReference type="Gene3D" id="3.10.450.80">
    <property type="match status" value="1"/>
</dbReference>
<dbReference type="GO" id="GO:0005840">
    <property type="term" value="C:ribosome"/>
    <property type="evidence" value="ECO:0007669"/>
    <property type="project" value="UniProtKB-KW"/>
</dbReference>
<evidence type="ECO:0000313" key="6">
    <source>
        <dbReference type="EMBL" id="KAJ1348892.1"/>
    </source>
</evidence>
<dbReference type="PANTHER" id="PTHR10369">
    <property type="entry name" value="60S RIBOSOMAL PROTEIN L36A/L44"/>
    <property type="match status" value="1"/>
</dbReference>
<evidence type="ECO:0000256" key="5">
    <source>
        <dbReference type="SAM" id="Phobius"/>
    </source>
</evidence>
<dbReference type="GO" id="GO:0006412">
    <property type="term" value="P:translation"/>
    <property type="evidence" value="ECO:0007669"/>
    <property type="project" value="InterPro"/>
</dbReference>
<reference evidence="6" key="1">
    <citation type="submission" date="2021-06" db="EMBL/GenBank/DDBJ databases">
        <title>Parelaphostrongylus tenuis whole genome reference sequence.</title>
        <authorList>
            <person name="Garwood T.J."/>
            <person name="Larsen P.A."/>
            <person name="Fountain-Jones N.M."/>
            <person name="Garbe J.R."/>
            <person name="Macchietto M.G."/>
            <person name="Kania S.A."/>
            <person name="Gerhold R.W."/>
            <person name="Richards J.E."/>
            <person name="Wolf T.M."/>
        </authorList>
    </citation>
    <scope>NUCLEOTIDE SEQUENCE</scope>
    <source>
        <strain evidence="6">MNPRO001-30</strain>
        <tissue evidence="6">Meninges</tissue>
    </source>
</reference>
<gene>
    <name evidence="6" type="primary">RPL-41_1</name>
    <name evidence="6" type="ORF">KIN20_004297</name>
</gene>
<feature type="transmembrane region" description="Helical" evidence="5">
    <location>
        <begin position="33"/>
        <end position="52"/>
    </location>
</feature>
<keyword evidence="2 4" id="KW-0689">Ribosomal protein</keyword>
<accession>A0AAD5MH28</accession>
<sequence length="131" mass="14989">MDGETLFVMIAHNDVLSRLSHKSMDYCCDQINAMPRICGLGVASIGAVIFLLKSGPIVVGRRRYDRRQAGFDDQTKPICRKKAKTTKKIALRMECTECKHKKQLPIKRWAYNLFKIISLQTYRFGLLVNVP</sequence>
<dbReference type="Proteomes" id="UP001196413">
    <property type="component" value="Unassembled WGS sequence"/>
</dbReference>
<dbReference type="AlphaFoldDB" id="A0AAD5MH28"/>
<protein>
    <submittedName>
        <fullName evidence="6">Ribosomal protein L44</fullName>
    </submittedName>
</protein>
<name>A0AAD5MH28_PARTN</name>
<dbReference type="GO" id="GO:1990904">
    <property type="term" value="C:ribonucleoprotein complex"/>
    <property type="evidence" value="ECO:0007669"/>
    <property type="project" value="UniProtKB-KW"/>
</dbReference>
<evidence type="ECO:0000256" key="1">
    <source>
        <dbReference type="ARBA" id="ARBA00009364"/>
    </source>
</evidence>
<organism evidence="6 7">
    <name type="scientific">Parelaphostrongylus tenuis</name>
    <name type="common">Meningeal worm</name>
    <dbReference type="NCBI Taxonomy" id="148309"/>
    <lineage>
        <taxon>Eukaryota</taxon>
        <taxon>Metazoa</taxon>
        <taxon>Ecdysozoa</taxon>
        <taxon>Nematoda</taxon>
        <taxon>Chromadorea</taxon>
        <taxon>Rhabditida</taxon>
        <taxon>Rhabditina</taxon>
        <taxon>Rhabditomorpha</taxon>
        <taxon>Strongyloidea</taxon>
        <taxon>Metastrongylidae</taxon>
        <taxon>Parelaphostrongylus</taxon>
    </lineage>
</organism>
<evidence type="ECO:0000256" key="4">
    <source>
        <dbReference type="RuleBase" id="RU000666"/>
    </source>
</evidence>
<dbReference type="InterPro" id="IPR011332">
    <property type="entry name" value="Ribosomal_zn-bd"/>
</dbReference>
<keyword evidence="3 4" id="KW-0687">Ribonucleoprotein</keyword>
<dbReference type="InterPro" id="IPR000552">
    <property type="entry name" value="Ribosomal_eL44"/>
</dbReference>
<dbReference type="InterPro" id="IPR053708">
    <property type="entry name" value="Ribosomal_LSU_eL42"/>
</dbReference>